<evidence type="ECO:0000259" key="1">
    <source>
        <dbReference type="Pfam" id="PF14588"/>
    </source>
</evidence>
<evidence type="ECO:0000313" key="3">
    <source>
        <dbReference type="Proteomes" id="UP001549047"/>
    </source>
</evidence>
<name>A0ABV2J6E9_9HYPH</name>
<dbReference type="InterPro" id="IPR035959">
    <property type="entry name" value="RutC-like_sf"/>
</dbReference>
<evidence type="ECO:0000313" key="2">
    <source>
        <dbReference type="EMBL" id="MET3616348.1"/>
    </source>
</evidence>
<feature type="domain" description="Endoribonuclease L-PSP/chorismate mutase-like" evidence="1">
    <location>
        <begin position="7"/>
        <end position="150"/>
    </location>
</feature>
<gene>
    <name evidence="2" type="ORF">ABID16_004697</name>
</gene>
<organism evidence="2 3">
    <name type="scientific">Rhizobium aquaticum</name>
    <dbReference type="NCBI Taxonomy" id="1549636"/>
    <lineage>
        <taxon>Bacteria</taxon>
        <taxon>Pseudomonadati</taxon>
        <taxon>Pseudomonadota</taxon>
        <taxon>Alphaproteobacteria</taxon>
        <taxon>Hyphomicrobiales</taxon>
        <taxon>Rhizobiaceae</taxon>
        <taxon>Rhizobium/Agrobacterium group</taxon>
        <taxon>Rhizobium</taxon>
    </lineage>
</organism>
<accession>A0ABV2J6E9</accession>
<dbReference type="InterPro" id="IPR013813">
    <property type="entry name" value="Endoribo_LPSP/chorism_mut-like"/>
</dbReference>
<comment type="caution">
    <text evidence="2">The sequence shown here is derived from an EMBL/GenBank/DDBJ whole genome shotgun (WGS) entry which is preliminary data.</text>
</comment>
<dbReference type="RefSeq" id="WP_354558791.1">
    <property type="nucleotide sequence ID" value="NZ_JBEPMB010000020.1"/>
</dbReference>
<keyword evidence="3" id="KW-1185">Reference proteome</keyword>
<dbReference type="CDD" id="cd02199">
    <property type="entry name" value="YjgF_YER057c_UK114_like_1"/>
    <property type="match status" value="1"/>
</dbReference>
<reference evidence="2 3" key="1">
    <citation type="submission" date="2024-06" db="EMBL/GenBank/DDBJ databases">
        <title>Genomic Encyclopedia of Type Strains, Phase IV (KMG-IV): sequencing the most valuable type-strain genomes for metagenomic binning, comparative biology and taxonomic classification.</title>
        <authorList>
            <person name="Goeker M."/>
        </authorList>
    </citation>
    <scope>NUCLEOTIDE SEQUENCE [LARGE SCALE GENOMIC DNA]</scope>
    <source>
        <strain evidence="2 3">DSM 29780</strain>
    </source>
</reference>
<dbReference type="EMBL" id="JBEPMB010000020">
    <property type="protein sequence ID" value="MET3616348.1"/>
    <property type="molecule type" value="Genomic_DNA"/>
</dbReference>
<proteinExistence type="predicted"/>
<dbReference type="Gene3D" id="3.30.1330.40">
    <property type="entry name" value="RutC-like"/>
    <property type="match status" value="1"/>
</dbReference>
<sequence length="154" mass="16681">MSSIDRRIRELGLSLPTPASPVANYLSAMRTGNLLYISGQGPIIDGRVIFKGRIGDELTEQEGYEAARLTAMNLLAVARSDLGSLDRIAKIVKLNGWVRSAPGYDRQPSVINGASDLFVEVFGEKGRHARTSVSAHELPMGIAVEIEMIAEIES</sequence>
<dbReference type="Proteomes" id="UP001549047">
    <property type="component" value="Unassembled WGS sequence"/>
</dbReference>
<dbReference type="PANTHER" id="PTHR43760:SF1">
    <property type="entry name" value="ENDORIBONUCLEASE L-PSP_CHORISMATE MUTASE-LIKE DOMAIN-CONTAINING PROTEIN"/>
    <property type="match status" value="1"/>
</dbReference>
<dbReference type="PANTHER" id="PTHR43760">
    <property type="entry name" value="ENDORIBONUCLEASE-RELATED"/>
    <property type="match status" value="1"/>
</dbReference>
<dbReference type="SUPFAM" id="SSF55298">
    <property type="entry name" value="YjgF-like"/>
    <property type="match status" value="1"/>
</dbReference>
<dbReference type="Pfam" id="PF14588">
    <property type="entry name" value="YjgF_endoribonc"/>
    <property type="match status" value="1"/>
</dbReference>
<protein>
    <submittedName>
        <fullName evidence="2">Enamine deaminase RidA (YjgF/YER057c/UK114 family)</fullName>
    </submittedName>
</protein>